<dbReference type="InterPro" id="IPR042177">
    <property type="entry name" value="Cell/Rod_1"/>
</dbReference>
<dbReference type="Proteomes" id="UP000002743">
    <property type="component" value="Chromosome"/>
</dbReference>
<dbReference type="GO" id="GO:0005886">
    <property type="term" value="C:plasma membrane"/>
    <property type="evidence" value="ECO:0007669"/>
    <property type="project" value="TreeGrafter"/>
</dbReference>
<feature type="compositionally biased region" description="Low complexity" evidence="6">
    <location>
        <begin position="290"/>
        <end position="314"/>
    </location>
</feature>
<evidence type="ECO:0000259" key="7">
    <source>
        <dbReference type="Pfam" id="PF04085"/>
    </source>
</evidence>
<dbReference type="InterPro" id="IPR055342">
    <property type="entry name" value="MreC_beta-barrel_core"/>
</dbReference>
<reference evidence="9" key="1">
    <citation type="submission" date="2009-07" db="EMBL/GenBank/DDBJ databases">
        <title>Complete sequence of chromosome of Methylovorus sp. SIP3-4.</title>
        <authorList>
            <person name="Lucas S."/>
            <person name="Copeland A."/>
            <person name="Lapidus A."/>
            <person name="Glavina del Rio T."/>
            <person name="Tice H."/>
            <person name="Bruce D."/>
            <person name="Goodwin L."/>
            <person name="Pitluck S."/>
            <person name="Clum A."/>
            <person name="Larimer F."/>
            <person name="Land M."/>
            <person name="Hauser L."/>
            <person name="Kyrpides N."/>
            <person name="Mikhailova N."/>
            <person name="Kayluzhnaya M."/>
            <person name="Chistoserdova L."/>
        </authorList>
    </citation>
    <scope>NUCLEOTIDE SEQUENCE [LARGE SCALE GENOMIC DNA]</scope>
    <source>
        <strain evidence="9">SIP3-4</strain>
    </source>
</reference>
<dbReference type="PANTHER" id="PTHR34138:SF1">
    <property type="entry name" value="CELL SHAPE-DETERMINING PROTEIN MREC"/>
    <property type="match status" value="1"/>
</dbReference>
<dbReference type="PANTHER" id="PTHR34138">
    <property type="entry name" value="CELL SHAPE-DETERMINING PROTEIN MREC"/>
    <property type="match status" value="1"/>
</dbReference>
<feature type="region of interest" description="Disordered" evidence="6">
    <location>
        <begin position="289"/>
        <end position="314"/>
    </location>
</feature>
<dbReference type="eggNOG" id="COG1792">
    <property type="taxonomic scope" value="Bacteria"/>
</dbReference>
<keyword evidence="9" id="KW-1185">Reference proteome</keyword>
<dbReference type="GO" id="GO:0008360">
    <property type="term" value="P:regulation of cell shape"/>
    <property type="evidence" value="ECO:0007669"/>
    <property type="project" value="UniProtKB-KW"/>
</dbReference>
<reference evidence="8 9" key="2">
    <citation type="journal article" date="2011" name="J. Bacteriol.">
        <title>Genomes of three methylotrophs from a single niche uncover genetic and metabolic divergence of Methylophilaceae.</title>
        <authorList>
            <person name="Lapidus A."/>
            <person name="Clum A."/>
            <person name="Labutti K."/>
            <person name="Kaluzhnaya M.G."/>
            <person name="Lim S."/>
            <person name="Beck D.A."/>
            <person name="Glavina Del Rio T."/>
            <person name="Nolan M."/>
            <person name="Mavromatis K."/>
            <person name="Huntemann M."/>
            <person name="Lucas S."/>
            <person name="Lidstrom M.E."/>
            <person name="Ivanova N."/>
            <person name="Chistoserdova L."/>
        </authorList>
    </citation>
    <scope>NUCLEOTIDE SEQUENCE [LARGE SCALE GENOMIC DNA]</scope>
    <source>
        <strain evidence="8 9">SIP3-4</strain>
    </source>
</reference>
<comment type="function">
    <text evidence="5">Involved in formation and maintenance of cell shape.</text>
</comment>
<proteinExistence type="inferred from homology"/>
<dbReference type="EMBL" id="CP001674">
    <property type="protein sequence ID" value="ACT51771.1"/>
    <property type="molecule type" value="Genomic_DNA"/>
</dbReference>
<dbReference type="NCBIfam" id="TIGR00219">
    <property type="entry name" value="mreC"/>
    <property type="match status" value="1"/>
</dbReference>
<dbReference type="RefSeq" id="WP_013443246.1">
    <property type="nucleotide sequence ID" value="NC_012969.1"/>
</dbReference>
<evidence type="ECO:0000256" key="5">
    <source>
        <dbReference type="PIRNR" id="PIRNR038471"/>
    </source>
</evidence>
<dbReference type="Pfam" id="PF04085">
    <property type="entry name" value="MreC"/>
    <property type="match status" value="1"/>
</dbReference>
<dbReference type="AlphaFoldDB" id="C6XB01"/>
<name>C6XB01_METGS</name>
<gene>
    <name evidence="8" type="ordered locus">Msip34_2534</name>
</gene>
<dbReference type="Gene3D" id="2.40.10.350">
    <property type="entry name" value="Rod shape-determining protein MreC, domain 2"/>
    <property type="match status" value="1"/>
</dbReference>
<sequence>MPRPLEPQHSPAFFVRGPSPFARLIFFAAVSLTLMATDSRLHYLVEVRQGFSALMHPLQVLANAPSDLMHDANEYLTTHSSLLKQNGRLTEQALLQSAELQRFRALEQENEHLRNLLGAARNSPQNARLGEILHIGRDPFTHRVVINLGSRHEVVAGQAVIDGDGVIGQVTRVYPFTSEVTLITDRELSVPIQVERNSLRAIAFGHGRDTMLDLPYLPANVDIRRGDRLVTSGIDGVYPMGLAVAEVVTVERNPNSPFAHIVCKPLAGIENHKQVLLLDMPKPEPVVVQKKNTAPAATPPAKKAPAVKNPTVPE</sequence>
<dbReference type="KEGG" id="mei:Msip34_2534"/>
<evidence type="ECO:0000256" key="4">
    <source>
        <dbReference type="ARBA" id="ARBA00032089"/>
    </source>
</evidence>
<dbReference type="InterPro" id="IPR042175">
    <property type="entry name" value="Cell/Rod_MreC_2"/>
</dbReference>
<dbReference type="InterPro" id="IPR007221">
    <property type="entry name" value="MreC"/>
</dbReference>
<keyword evidence="3 5" id="KW-0133">Cell shape</keyword>
<organism evidence="8 9">
    <name type="scientific">Methylovorus glucosotrophus (strain SIP3-4)</name>
    <dbReference type="NCBI Taxonomy" id="582744"/>
    <lineage>
        <taxon>Bacteria</taxon>
        <taxon>Pseudomonadati</taxon>
        <taxon>Pseudomonadota</taxon>
        <taxon>Betaproteobacteria</taxon>
        <taxon>Nitrosomonadales</taxon>
        <taxon>Methylophilaceae</taxon>
        <taxon>Methylovorus</taxon>
    </lineage>
</organism>
<dbReference type="HOGENOM" id="CLU_042663_2_0_4"/>
<evidence type="ECO:0000313" key="9">
    <source>
        <dbReference type="Proteomes" id="UP000002743"/>
    </source>
</evidence>
<evidence type="ECO:0000256" key="1">
    <source>
        <dbReference type="ARBA" id="ARBA00009369"/>
    </source>
</evidence>
<accession>C6XB01</accession>
<evidence type="ECO:0000256" key="3">
    <source>
        <dbReference type="ARBA" id="ARBA00022960"/>
    </source>
</evidence>
<protein>
    <recommendedName>
        <fullName evidence="2 5">Cell shape-determining protein MreC</fullName>
    </recommendedName>
    <alternativeName>
        <fullName evidence="4 5">Cell shape protein MreC</fullName>
    </alternativeName>
</protein>
<feature type="domain" description="Rod shape-determining protein MreC beta-barrel core" evidence="7">
    <location>
        <begin position="136"/>
        <end position="278"/>
    </location>
</feature>
<dbReference type="STRING" id="582744.Msip34_2534"/>
<evidence type="ECO:0000256" key="6">
    <source>
        <dbReference type="SAM" id="MobiDB-lite"/>
    </source>
</evidence>
<evidence type="ECO:0000256" key="2">
    <source>
        <dbReference type="ARBA" id="ARBA00013855"/>
    </source>
</evidence>
<dbReference type="PIRSF" id="PIRSF038471">
    <property type="entry name" value="MreC"/>
    <property type="match status" value="1"/>
</dbReference>
<dbReference type="OrthoDB" id="9808025at2"/>
<dbReference type="Gene3D" id="2.40.10.340">
    <property type="entry name" value="Rod shape-determining protein MreC, domain 1"/>
    <property type="match status" value="1"/>
</dbReference>
<comment type="similarity">
    <text evidence="1 5">Belongs to the MreC family.</text>
</comment>
<evidence type="ECO:0000313" key="8">
    <source>
        <dbReference type="EMBL" id="ACT51771.1"/>
    </source>
</evidence>